<dbReference type="InterPro" id="IPR035980">
    <property type="entry name" value="Ribosomal_bS6_sf"/>
</dbReference>
<evidence type="ECO:0000313" key="5">
    <source>
        <dbReference type="Proteomes" id="UP000177276"/>
    </source>
</evidence>
<organism evidence="4 5">
    <name type="scientific">Candidatus Zambryskibacteria bacterium RIFCSPLOWO2_12_FULL_39_16</name>
    <dbReference type="NCBI Taxonomy" id="1802775"/>
    <lineage>
        <taxon>Bacteria</taxon>
        <taxon>Candidatus Zambryskiibacteriota</taxon>
    </lineage>
</organism>
<dbReference type="Gene3D" id="3.30.70.60">
    <property type="match status" value="1"/>
</dbReference>
<protein>
    <recommendedName>
        <fullName evidence="2">Small ribosomal subunit protein bS6</fullName>
    </recommendedName>
    <alternativeName>
        <fullName evidence="3">30S ribosomal protein S6</fullName>
    </alternativeName>
</protein>
<dbReference type="GO" id="GO:0005840">
    <property type="term" value="C:ribosome"/>
    <property type="evidence" value="ECO:0007669"/>
    <property type="project" value="InterPro"/>
</dbReference>
<evidence type="ECO:0000256" key="2">
    <source>
        <dbReference type="ARBA" id="ARBA00035294"/>
    </source>
</evidence>
<accession>A0A1G2USB7</accession>
<evidence type="ECO:0000256" key="1">
    <source>
        <dbReference type="ARBA" id="ARBA00009512"/>
    </source>
</evidence>
<evidence type="ECO:0000256" key="3">
    <source>
        <dbReference type="ARBA" id="ARBA00035520"/>
    </source>
</evidence>
<evidence type="ECO:0000313" key="4">
    <source>
        <dbReference type="EMBL" id="OHB12250.1"/>
    </source>
</evidence>
<sequence length="155" mass="17816">MNENDNLIYEIGYHLLPNVEESEVLVQLLQIKSIVEENEGVVVSEGVPKMVVLAYDISKNIDSKKQKFNKAYFGWVKFEADPSQISNIKSKIENLINILRFIIIKTVKEDTMHAPKIPMFKKENSSKEEKKVEHIEKVKASEAEIDKSIDQLIIN</sequence>
<comment type="similarity">
    <text evidence="1">Belongs to the bacterial ribosomal protein bS6 family.</text>
</comment>
<reference evidence="4 5" key="1">
    <citation type="journal article" date="2016" name="Nat. Commun.">
        <title>Thousands of microbial genomes shed light on interconnected biogeochemical processes in an aquifer system.</title>
        <authorList>
            <person name="Anantharaman K."/>
            <person name="Brown C.T."/>
            <person name="Hug L.A."/>
            <person name="Sharon I."/>
            <person name="Castelle C.J."/>
            <person name="Probst A.J."/>
            <person name="Thomas B.C."/>
            <person name="Singh A."/>
            <person name="Wilkins M.J."/>
            <person name="Karaoz U."/>
            <person name="Brodie E.L."/>
            <person name="Williams K.H."/>
            <person name="Hubbard S.S."/>
            <person name="Banfield J.F."/>
        </authorList>
    </citation>
    <scope>NUCLEOTIDE SEQUENCE [LARGE SCALE GENOMIC DNA]</scope>
</reference>
<dbReference type="InterPro" id="IPR014717">
    <property type="entry name" value="Transl_elong_EF1B/ribsomal_bS6"/>
</dbReference>
<dbReference type="AlphaFoldDB" id="A0A1G2USB7"/>
<dbReference type="Proteomes" id="UP000177276">
    <property type="component" value="Unassembled WGS sequence"/>
</dbReference>
<dbReference type="SUPFAM" id="SSF54995">
    <property type="entry name" value="Ribosomal protein S6"/>
    <property type="match status" value="1"/>
</dbReference>
<gene>
    <name evidence="4" type="ORF">A3G46_01350</name>
</gene>
<comment type="caution">
    <text evidence="4">The sequence shown here is derived from an EMBL/GenBank/DDBJ whole genome shotgun (WGS) entry which is preliminary data.</text>
</comment>
<dbReference type="GO" id="GO:0003735">
    <property type="term" value="F:structural constituent of ribosome"/>
    <property type="evidence" value="ECO:0007669"/>
    <property type="project" value="InterPro"/>
</dbReference>
<proteinExistence type="inferred from homology"/>
<dbReference type="GO" id="GO:0006412">
    <property type="term" value="P:translation"/>
    <property type="evidence" value="ECO:0007669"/>
    <property type="project" value="InterPro"/>
</dbReference>
<dbReference type="EMBL" id="MHWS01000013">
    <property type="protein sequence ID" value="OHB12250.1"/>
    <property type="molecule type" value="Genomic_DNA"/>
</dbReference>
<dbReference type="InterPro" id="IPR000529">
    <property type="entry name" value="Ribosomal_bS6"/>
</dbReference>
<dbReference type="GO" id="GO:0019843">
    <property type="term" value="F:rRNA binding"/>
    <property type="evidence" value="ECO:0007669"/>
    <property type="project" value="InterPro"/>
</dbReference>
<dbReference type="Pfam" id="PF01250">
    <property type="entry name" value="Ribosomal_S6"/>
    <property type="match status" value="1"/>
</dbReference>
<name>A0A1G2USB7_9BACT</name>